<gene>
    <name evidence="2" type="ORF">MELLADRAFT_88471</name>
</gene>
<keyword evidence="3" id="KW-1185">Reference proteome</keyword>
<reference evidence="3" key="1">
    <citation type="journal article" date="2011" name="Proc. Natl. Acad. Sci. U.S.A.">
        <title>Obligate biotrophy features unraveled by the genomic analysis of rust fungi.</title>
        <authorList>
            <person name="Duplessis S."/>
            <person name="Cuomo C.A."/>
            <person name="Lin Y.-C."/>
            <person name="Aerts A."/>
            <person name="Tisserant E."/>
            <person name="Veneault-Fourrey C."/>
            <person name="Joly D.L."/>
            <person name="Hacquard S."/>
            <person name="Amselem J."/>
            <person name="Cantarel B.L."/>
            <person name="Chiu R."/>
            <person name="Coutinho P.M."/>
            <person name="Feau N."/>
            <person name="Field M."/>
            <person name="Frey P."/>
            <person name="Gelhaye E."/>
            <person name="Goldberg J."/>
            <person name="Grabherr M.G."/>
            <person name="Kodira C.D."/>
            <person name="Kohler A."/>
            <person name="Kuees U."/>
            <person name="Lindquist E.A."/>
            <person name="Lucas S.M."/>
            <person name="Mago R."/>
            <person name="Mauceli E."/>
            <person name="Morin E."/>
            <person name="Murat C."/>
            <person name="Pangilinan J.L."/>
            <person name="Park R."/>
            <person name="Pearson M."/>
            <person name="Quesneville H."/>
            <person name="Rouhier N."/>
            <person name="Sakthikumar S."/>
            <person name="Salamov A.A."/>
            <person name="Schmutz J."/>
            <person name="Selles B."/>
            <person name="Shapiro H."/>
            <person name="Tanguay P."/>
            <person name="Tuskan G.A."/>
            <person name="Henrissat B."/>
            <person name="Van de Peer Y."/>
            <person name="Rouze P."/>
            <person name="Ellis J.G."/>
            <person name="Dodds P.N."/>
            <person name="Schein J.E."/>
            <person name="Zhong S."/>
            <person name="Hamelin R.C."/>
            <person name="Grigoriev I.V."/>
            <person name="Szabo L.J."/>
            <person name="Martin F."/>
        </authorList>
    </citation>
    <scope>NUCLEOTIDE SEQUENCE [LARGE SCALE GENOMIC DNA]</scope>
    <source>
        <strain evidence="3">98AG31 / pathotype 3-4-7</strain>
    </source>
</reference>
<evidence type="ECO:0000313" key="2">
    <source>
        <dbReference type="EMBL" id="EGG04742.1"/>
    </source>
</evidence>
<feature type="region of interest" description="Disordered" evidence="1">
    <location>
        <begin position="243"/>
        <end position="272"/>
    </location>
</feature>
<dbReference type="AlphaFoldDB" id="F4RRU5"/>
<organism evidence="3">
    <name type="scientific">Melampsora larici-populina (strain 98AG31 / pathotype 3-4-7)</name>
    <name type="common">Poplar leaf rust fungus</name>
    <dbReference type="NCBI Taxonomy" id="747676"/>
    <lineage>
        <taxon>Eukaryota</taxon>
        <taxon>Fungi</taxon>
        <taxon>Dikarya</taxon>
        <taxon>Basidiomycota</taxon>
        <taxon>Pucciniomycotina</taxon>
        <taxon>Pucciniomycetes</taxon>
        <taxon>Pucciniales</taxon>
        <taxon>Melampsoraceae</taxon>
        <taxon>Melampsora</taxon>
    </lineage>
</organism>
<dbReference type="Proteomes" id="UP000001072">
    <property type="component" value="Unassembled WGS sequence"/>
</dbReference>
<dbReference type="HOGENOM" id="CLU_535363_0_0_1"/>
<name>F4RRU5_MELLP</name>
<dbReference type="EMBL" id="GL883116">
    <property type="protein sequence ID" value="EGG04742.1"/>
    <property type="molecule type" value="Genomic_DNA"/>
</dbReference>
<dbReference type="RefSeq" id="XP_007411833.1">
    <property type="nucleotide sequence ID" value="XM_007411771.1"/>
</dbReference>
<feature type="region of interest" description="Disordered" evidence="1">
    <location>
        <begin position="338"/>
        <end position="357"/>
    </location>
</feature>
<evidence type="ECO:0000256" key="1">
    <source>
        <dbReference type="SAM" id="MobiDB-lite"/>
    </source>
</evidence>
<dbReference type="KEGG" id="mlr:MELLADRAFT_88471"/>
<feature type="region of interest" description="Disordered" evidence="1">
    <location>
        <begin position="475"/>
        <end position="503"/>
    </location>
</feature>
<dbReference type="GeneID" id="18934885"/>
<protein>
    <submittedName>
        <fullName evidence="2">Uncharacterized protein</fullName>
    </submittedName>
</protein>
<accession>F4RRU5</accession>
<proteinExistence type="predicted"/>
<dbReference type="VEuPathDB" id="FungiDB:MELLADRAFT_88471"/>
<dbReference type="InParanoid" id="F4RRU5"/>
<evidence type="ECO:0000313" key="3">
    <source>
        <dbReference type="Proteomes" id="UP000001072"/>
    </source>
</evidence>
<sequence length="509" mass="55843">MADPPSGMFGSLFKHPSDRNSEGFHVHYLNIHKTFKWLNEDPTPVWSVTSFLNHRSSDFMRHIKGRLHCQLTQRSKQNLSYLSPKPGQMGNRKLSHVPLRADNHLDNMSSAIRTRSYHALVAQGTMMNGTPPNHRPMTQSNASLALPPDALAGRISAAPAPCVFRATSSPLMSAEHYPNGYNTPVISPVLRRTSSGLPLPMSSQSLSASLFNQHINPAIFDTPIRSQSSLVLDTAGTDLLTEGPLLDDELGSPSKRLAVNGPARTENDLNDDDGVLVDLPRDIFDAPRGSQAVDLAPPAVFDLTPQSQGAPSLLFLPNEERLFNVYFNLWQAQCPEDDPVAGKKRKRTPGGTRPVKQKVTKPKYSNYASKIPTKFTIKPKHCSFQAFKQAMFSSCDERLPGVLEVFHRAWATRSISLLVFVNGSPNHKATDKQTISTPQSFQSFVHAALSASASTTMGCRIVHEDPRKTAHAMRSILSAPKPSDNKSEESDGNETDGSVGVSVPLLFRL</sequence>